<organism evidence="4 5">
    <name type="scientific">Orbilia ellipsospora</name>
    <dbReference type="NCBI Taxonomy" id="2528407"/>
    <lineage>
        <taxon>Eukaryota</taxon>
        <taxon>Fungi</taxon>
        <taxon>Dikarya</taxon>
        <taxon>Ascomycota</taxon>
        <taxon>Pezizomycotina</taxon>
        <taxon>Orbiliomycetes</taxon>
        <taxon>Orbiliales</taxon>
        <taxon>Orbiliaceae</taxon>
        <taxon>Orbilia</taxon>
    </lineage>
</organism>
<dbReference type="InterPro" id="IPR005123">
    <property type="entry name" value="Oxoglu/Fe-dep_dioxygenase_dom"/>
</dbReference>
<gene>
    <name evidence="4" type="ORF">TWF694_011115</name>
</gene>
<reference evidence="4 5" key="1">
    <citation type="submission" date="2019-10" db="EMBL/GenBank/DDBJ databases">
        <authorList>
            <person name="Palmer J.M."/>
        </authorList>
    </citation>
    <scope>NUCLEOTIDE SEQUENCE [LARGE SCALE GENOMIC DNA]</scope>
    <source>
        <strain evidence="4 5">TWF694</strain>
    </source>
</reference>
<dbReference type="InterPro" id="IPR044861">
    <property type="entry name" value="IPNS-like_FE2OG_OXY"/>
</dbReference>
<comment type="caution">
    <text evidence="4">The sequence shown here is derived from an EMBL/GenBank/DDBJ whole genome shotgun (WGS) entry which is preliminary data.</text>
</comment>
<keyword evidence="2" id="KW-0408">Iron</keyword>
<dbReference type="SUPFAM" id="SSF51197">
    <property type="entry name" value="Clavaminate synthase-like"/>
    <property type="match status" value="1"/>
</dbReference>
<name>A0AAV9X9E8_9PEZI</name>
<dbReference type="AlphaFoldDB" id="A0AAV9X9E8"/>
<dbReference type="PANTHER" id="PTHR47990">
    <property type="entry name" value="2-OXOGLUTARATE (2OG) AND FE(II)-DEPENDENT OXYGENASE SUPERFAMILY PROTEIN-RELATED"/>
    <property type="match status" value="1"/>
</dbReference>
<dbReference type="Proteomes" id="UP001365542">
    <property type="component" value="Unassembled WGS sequence"/>
</dbReference>
<sequence length="272" mass="30631">MITETKLPDGTKIQVLNLEKISLKGLEARDATEIQKLVSAAKFSGLFYLDFHGSETGNLLLEEIGEVYCTCEKYFDQPFESKFKDVRTDQEVSQDKGYKFCATDETFEMSYDELVKGDLYLPLVLQPSKYTMKFFSEICHNATLTMLQVLNANITTKSFQECHARSKSSDSGLKLVYEPCIQKKSKVIENKHKDGGTLTILFYDEWGLHAQLPDGDWAFAAPVPGCALVNVADALEKASEGKLRSPVHRVTQPVDGFVKRYFLSYFLRPGSS</sequence>
<evidence type="ECO:0000256" key="1">
    <source>
        <dbReference type="ARBA" id="ARBA00008056"/>
    </source>
</evidence>
<protein>
    <recommendedName>
        <fullName evidence="3">Fe2OG dioxygenase domain-containing protein</fullName>
    </recommendedName>
</protein>
<dbReference type="EMBL" id="JAVHJO010000008">
    <property type="protein sequence ID" value="KAK6538236.1"/>
    <property type="molecule type" value="Genomic_DNA"/>
</dbReference>
<dbReference type="PROSITE" id="PS51471">
    <property type="entry name" value="FE2OG_OXY"/>
    <property type="match status" value="1"/>
</dbReference>
<dbReference type="GO" id="GO:0016491">
    <property type="term" value="F:oxidoreductase activity"/>
    <property type="evidence" value="ECO:0007669"/>
    <property type="project" value="UniProtKB-KW"/>
</dbReference>
<dbReference type="Pfam" id="PF03171">
    <property type="entry name" value="2OG-FeII_Oxy"/>
    <property type="match status" value="1"/>
</dbReference>
<dbReference type="InterPro" id="IPR050231">
    <property type="entry name" value="Iron_ascorbate_oxido_reductase"/>
</dbReference>
<keyword evidence="2" id="KW-0479">Metal-binding</keyword>
<dbReference type="InterPro" id="IPR027443">
    <property type="entry name" value="IPNS-like_sf"/>
</dbReference>
<proteinExistence type="inferred from homology"/>
<evidence type="ECO:0000313" key="5">
    <source>
        <dbReference type="Proteomes" id="UP001365542"/>
    </source>
</evidence>
<dbReference type="Gene3D" id="2.60.120.330">
    <property type="entry name" value="B-lactam Antibiotic, Isopenicillin N Synthase, Chain"/>
    <property type="match status" value="1"/>
</dbReference>
<feature type="domain" description="Fe2OG dioxygenase" evidence="3">
    <location>
        <begin position="168"/>
        <end position="269"/>
    </location>
</feature>
<keyword evidence="5" id="KW-1185">Reference proteome</keyword>
<dbReference type="GO" id="GO:0046872">
    <property type="term" value="F:metal ion binding"/>
    <property type="evidence" value="ECO:0007669"/>
    <property type="project" value="UniProtKB-KW"/>
</dbReference>
<comment type="similarity">
    <text evidence="1 2">Belongs to the iron/ascorbate-dependent oxidoreductase family.</text>
</comment>
<evidence type="ECO:0000259" key="3">
    <source>
        <dbReference type="PROSITE" id="PS51471"/>
    </source>
</evidence>
<accession>A0AAV9X9E8</accession>
<keyword evidence="2" id="KW-0560">Oxidoreductase</keyword>
<evidence type="ECO:0000256" key="2">
    <source>
        <dbReference type="RuleBase" id="RU003682"/>
    </source>
</evidence>
<evidence type="ECO:0000313" key="4">
    <source>
        <dbReference type="EMBL" id="KAK6538236.1"/>
    </source>
</evidence>